<dbReference type="PRINTS" id="PR00149">
    <property type="entry name" value="FUMRATELYASE"/>
</dbReference>
<dbReference type="SUPFAM" id="SSF48557">
    <property type="entry name" value="L-aspartase-like"/>
    <property type="match status" value="1"/>
</dbReference>
<protein>
    <submittedName>
        <fullName evidence="5">Adenylosuccinate lyase</fullName>
    </submittedName>
</protein>
<proteinExistence type="inferred from homology"/>
<feature type="compositionally biased region" description="Low complexity" evidence="3">
    <location>
        <begin position="1"/>
        <end position="10"/>
    </location>
</feature>
<dbReference type="Pfam" id="PF00206">
    <property type="entry name" value="Lyase_1"/>
    <property type="match status" value="1"/>
</dbReference>
<dbReference type="InterPro" id="IPR008948">
    <property type="entry name" value="L-Aspartase-like"/>
</dbReference>
<evidence type="ECO:0000313" key="6">
    <source>
        <dbReference type="Proteomes" id="UP000680132"/>
    </source>
</evidence>
<feature type="region of interest" description="Disordered" evidence="3">
    <location>
        <begin position="1"/>
        <end position="23"/>
    </location>
</feature>
<evidence type="ECO:0000256" key="3">
    <source>
        <dbReference type="SAM" id="MobiDB-lite"/>
    </source>
</evidence>
<keyword evidence="1 5" id="KW-0456">Lyase</keyword>
<dbReference type="InterPro" id="IPR020557">
    <property type="entry name" value="Fumarate_lyase_CS"/>
</dbReference>
<comment type="caution">
    <text evidence="5">The sequence shown here is derived from an EMBL/GenBank/DDBJ whole genome shotgun (WGS) entry which is preliminary data.</text>
</comment>
<dbReference type="PANTHER" id="PTHR43172">
    <property type="entry name" value="ADENYLOSUCCINATE LYASE"/>
    <property type="match status" value="1"/>
</dbReference>
<dbReference type="EMBL" id="JAGFOA010000008">
    <property type="protein sequence ID" value="MBO3665014.1"/>
    <property type="molecule type" value="Genomic_DNA"/>
</dbReference>
<dbReference type="Gene3D" id="1.10.275.10">
    <property type="entry name" value="Fumarase/aspartase (N-terminal domain)"/>
    <property type="match status" value="1"/>
</dbReference>
<feature type="region of interest" description="Disordered" evidence="3">
    <location>
        <begin position="517"/>
        <end position="556"/>
    </location>
</feature>
<dbReference type="InterPro" id="IPR022761">
    <property type="entry name" value="Fumarate_lyase_N"/>
</dbReference>
<dbReference type="PROSITE" id="PS00163">
    <property type="entry name" value="FUMARATE_LYASES"/>
    <property type="match status" value="1"/>
</dbReference>
<reference evidence="5" key="1">
    <citation type="submission" date="2021-03" db="EMBL/GenBank/DDBJ databases">
        <title>Microbacterium sp. nov., a novel actinobacterium isolated from cow dung.</title>
        <authorList>
            <person name="Zhang L."/>
        </authorList>
    </citation>
    <scope>NUCLEOTIDE SEQUENCE</scope>
    <source>
        <strain evidence="5">NEAU-LLB</strain>
    </source>
</reference>
<dbReference type="AlphaFoldDB" id="A0A939QLB2"/>
<dbReference type="InterPro" id="IPR000362">
    <property type="entry name" value="Fumarate_lyase_fam"/>
</dbReference>
<dbReference type="PANTHER" id="PTHR43172:SF2">
    <property type="entry name" value="ADENYLOSUCCINATE LYASE C-TERMINAL DOMAIN-CONTAINING PROTEIN"/>
    <property type="match status" value="1"/>
</dbReference>
<evidence type="ECO:0000259" key="4">
    <source>
        <dbReference type="Pfam" id="PF00206"/>
    </source>
</evidence>
<accession>A0A939QLB2</accession>
<dbReference type="InterPro" id="IPR024083">
    <property type="entry name" value="Fumarase/histidase_N"/>
</dbReference>
<organism evidence="5 6">
    <name type="scientific">Microbacterium stercoris</name>
    <dbReference type="NCBI Taxonomy" id="2820289"/>
    <lineage>
        <taxon>Bacteria</taxon>
        <taxon>Bacillati</taxon>
        <taxon>Actinomycetota</taxon>
        <taxon>Actinomycetes</taxon>
        <taxon>Micrococcales</taxon>
        <taxon>Microbacteriaceae</taxon>
        <taxon>Microbacterium</taxon>
    </lineage>
</organism>
<evidence type="ECO:0000256" key="2">
    <source>
        <dbReference type="ARBA" id="ARBA00034772"/>
    </source>
</evidence>
<name>A0A939QLB2_9MICO</name>
<evidence type="ECO:0000313" key="5">
    <source>
        <dbReference type="EMBL" id="MBO3665014.1"/>
    </source>
</evidence>
<dbReference type="Gene3D" id="1.20.200.10">
    <property type="entry name" value="Fumarase/aspartase (Central domain)"/>
    <property type="match status" value="1"/>
</dbReference>
<evidence type="ECO:0000256" key="1">
    <source>
        <dbReference type="ARBA" id="ARBA00023239"/>
    </source>
</evidence>
<keyword evidence="6" id="KW-1185">Reference proteome</keyword>
<gene>
    <name evidence="5" type="ORF">J5V96_16065</name>
</gene>
<dbReference type="GO" id="GO:0016829">
    <property type="term" value="F:lyase activity"/>
    <property type="evidence" value="ECO:0007669"/>
    <property type="project" value="UniProtKB-KW"/>
</dbReference>
<sequence length="556" mass="57329">MTPSARLSRPSAPPTGTFDTTSDCRVRGRLSSLRSDVPGSGGGFDLGLLSPVTAGHEDPVSDVAVLEALVAAEIHLVEAFAAVGGLDQVPDRQRVLDEARELASHSFVERGAPATSRDAETPAGIEPRDLALAAVAGGNPVIPLVKELKRVAGPAVKPWVHRGATSQDILDTALMIVAKDAAGHVLAGLDLAIDALDRFAREHRGEVAAARTLTQHAVPTTTGLRAATWARAIRRARLRLTATRDALPAQLGGAGGTLASFVQLLGPDRAARLPVAYADAAGLAAPDAPWHTMRWPVTELGDALVQAIDALGVLAADVATLSRTEIGELAEGTGGGSSAMPQKQNPARSVMIRSAALRAPHLGATLHTAAALAVDERPDGAWHAEWPTLRELLRLALGASAHAAALAEGLRGDAVAVARNLEATRGLLIAERLSIVLGPIIGADAVSEIVRAASLGSDLALLVHNALDAANTAVPHSLDDLLDPAAYTGLAHYLVDGELGEGPFGLGTGAIEIVDPTAPAAEPEHGPYDPFDDGSQLPAAPPRPRGFDPFADPFTS</sequence>
<comment type="similarity">
    <text evidence="2">Belongs to the class-II fumarase/aspartase family.</text>
</comment>
<feature type="domain" description="Fumarate lyase N-terminal" evidence="4">
    <location>
        <begin position="154"/>
        <end position="358"/>
    </location>
</feature>
<dbReference type="Proteomes" id="UP000680132">
    <property type="component" value="Unassembled WGS sequence"/>
</dbReference>